<evidence type="ECO:0000313" key="8">
    <source>
        <dbReference type="EMBL" id="KAA5532685.1"/>
    </source>
</evidence>
<dbReference type="AlphaFoldDB" id="A0A5M6CGZ5"/>
<keyword evidence="3 7" id="KW-0808">Transferase</keyword>
<evidence type="ECO:0000256" key="2">
    <source>
        <dbReference type="ARBA" id="ARBA00022603"/>
    </source>
</evidence>
<evidence type="ECO:0000256" key="1">
    <source>
        <dbReference type="ARBA" id="ARBA00011975"/>
    </source>
</evidence>
<dbReference type="RefSeq" id="WP_150034274.1">
    <property type="nucleotide sequence ID" value="NZ_VWSH01000004.1"/>
</dbReference>
<dbReference type="GO" id="GO:0009307">
    <property type="term" value="P:DNA restriction-modification system"/>
    <property type="evidence" value="ECO:0007669"/>
    <property type="project" value="UniProtKB-KW"/>
</dbReference>
<dbReference type="Gene3D" id="3.90.120.10">
    <property type="entry name" value="DNA Methylase, subunit A, domain 2"/>
    <property type="match status" value="1"/>
</dbReference>
<evidence type="ECO:0000256" key="7">
    <source>
        <dbReference type="PROSITE-ProRule" id="PRU01016"/>
    </source>
</evidence>
<keyword evidence="9" id="KW-1185">Reference proteome</keyword>
<proteinExistence type="inferred from homology"/>
<keyword evidence="5" id="KW-0680">Restriction system</keyword>
<evidence type="ECO:0000256" key="6">
    <source>
        <dbReference type="ARBA" id="ARBA00047422"/>
    </source>
</evidence>
<comment type="catalytic activity">
    <reaction evidence="6">
        <text>a 2'-deoxycytidine in DNA + S-adenosyl-L-methionine = a 5-methyl-2'-deoxycytidine in DNA + S-adenosyl-L-homocysteine + H(+)</text>
        <dbReference type="Rhea" id="RHEA:13681"/>
        <dbReference type="Rhea" id="RHEA-COMP:11369"/>
        <dbReference type="Rhea" id="RHEA-COMP:11370"/>
        <dbReference type="ChEBI" id="CHEBI:15378"/>
        <dbReference type="ChEBI" id="CHEBI:57856"/>
        <dbReference type="ChEBI" id="CHEBI:59789"/>
        <dbReference type="ChEBI" id="CHEBI:85452"/>
        <dbReference type="ChEBI" id="CHEBI:85454"/>
        <dbReference type="EC" id="2.1.1.37"/>
    </reaction>
</comment>
<dbReference type="InterPro" id="IPR001525">
    <property type="entry name" value="C5_MeTfrase"/>
</dbReference>
<sequence length="673" mass="74701">MTPTFLVVDLFCGAGGTTQGFSMTDGKAKVIACVNHDPIAIKSHWANHPEVAHFEEDIRTLHLAGLKHIVRHYRRKYPKAKLILWASLECTNFSKAKGGQPRDADSRTLADFLDRYILAIKPDYVQIENVVEFMSWGPLDAKGKPVSRKNGTDWNRWRNRLCSYGYRDEWKQMNSADFGAYTSRNRLFGCFAKEGLPIVWPEPTHSKKVSESTELFDTPLKKWMPVKDVLDFSDEGKSIFRRKKELSPKTFDRIYAGLIKHIAGGKENFILKYNSTTSAGVHHPPSTDAPCPTIACQNRLGVAFISKYFSGDPDGKNISVEGPAGTIKCIDSQALVQASFISQRNSGDPESKIVDIEGPARTLTSTGGNQDLIQAAFLHAYYGNGDNNSSVNEPAPTIPTKDRCALVHPNYLVNYHHSSSTNDINDPCPTLTCKDKLSIIHPQFLDKQYGGADNHQSLEQPAGSILANDKHCLVSTQHFIDRNFSGGGQHQSVEQPAGALMTVPKMNIVTAFVMNTNYANTPTSIEQPAPTITANRKWAYLVNPSWGGANGSIDKPCPVIVARQDKAPLYLINAETGQIAIQVYDDDLPIVVKIKEFMALYGIVDIKMRMLKVVELLKIQGFPADYKLHGNQTDQKKFIGNSVVPHVVMAWTNRMTLAINELSLQRSNIKKVA</sequence>
<dbReference type="InterPro" id="IPR050390">
    <property type="entry name" value="C5-Methyltransferase"/>
</dbReference>
<protein>
    <recommendedName>
        <fullName evidence="1">DNA (cytosine-5-)-methyltransferase</fullName>
        <ecNumber evidence="1">2.1.1.37</ecNumber>
    </recommendedName>
</protein>
<dbReference type="PANTHER" id="PTHR10629">
    <property type="entry name" value="CYTOSINE-SPECIFIC METHYLTRANSFERASE"/>
    <property type="match status" value="1"/>
</dbReference>
<dbReference type="GO" id="GO:0044027">
    <property type="term" value="P:negative regulation of gene expression via chromosomal CpG island methylation"/>
    <property type="evidence" value="ECO:0007669"/>
    <property type="project" value="TreeGrafter"/>
</dbReference>
<dbReference type="Proteomes" id="UP000323632">
    <property type="component" value="Unassembled WGS sequence"/>
</dbReference>
<dbReference type="PANTHER" id="PTHR10629:SF52">
    <property type="entry name" value="DNA (CYTOSINE-5)-METHYLTRANSFERASE 1"/>
    <property type="match status" value="1"/>
</dbReference>
<gene>
    <name evidence="8" type="ORF">F0919_18055</name>
</gene>
<dbReference type="Gene3D" id="3.40.50.150">
    <property type="entry name" value="Vaccinia Virus protein VP39"/>
    <property type="match status" value="1"/>
</dbReference>
<dbReference type="GO" id="GO:0003886">
    <property type="term" value="F:DNA (cytosine-5-)-methyltransferase activity"/>
    <property type="evidence" value="ECO:0007669"/>
    <property type="project" value="UniProtKB-EC"/>
</dbReference>
<dbReference type="InterPro" id="IPR029063">
    <property type="entry name" value="SAM-dependent_MTases_sf"/>
</dbReference>
<dbReference type="Pfam" id="PF00145">
    <property type="entry name" value="DNA_methylase"/>
    <property type="match status" value="2"/>
</dbReference>
<name>A0A5M6CGZ5_9BACT</name>
<organism evidence="8 9">
    <name type="scientific">Taibaiella lutea</name>
    <dbReference type="NCBI Taxonomy" id="2608001"/>
    <lineage>
        <taxon>Bacteria</taxon>
        <taxon>Pseudomonadati</taxon>
        <taxon>Bacteroidota</taxon>
        <taxon>Chitinophagia</taxon>
        <taxon>Chitinophagales</taxon>
        <taxon>Chitinophagaceae</taxon>
        <taxon>Taibaiella</taxon>
    </lineage>
</organism>
<dbReference type="PROSITE" id="PS51679">
    <property type="entry name" value="SAM_MT_C5"/>
    <property type="match status" value="1"/>
</dbReference>
<evidence type="ECO:0000313" key="9">
    <source>
        <dbReference type="Proteomes" id="UP000323632"/>
    </source>
</evidence>
<dbReference type="EMBL" id="VWSH01000004">
    <property type="protein sequence ID" value="KAA5532685.1"/>
    <property type="molecule type" value="Genomic_DNA"/>
</dbReference>
<dbReference type="EC" id="2.1.1.37" evidence="1"/>
<evidence type="ECO:0000256" key="3">
    <source>
        <dbReference type="ARBA" id="ARBA00022679"/>
    </source>
</evidence>
<keyword evidence="2 7" id="KW-0489">Methyltransferase</keyword>
<keyword evidence="4 7" id="KW-0949">S-adenosyl-L-methionine</keyword>
<dbReference type="SUPFAM" id="SSF53335">
    <property type="entry name" value="S-adenosyl-L-methionine-dependent methyltransferases"/>
    <property type="match status" value="1"/>
</dbReference>
<evidence type="ECO:0000256" key="4">
    <source>
        <dbReference type="ARBA" id="ARBA00022691"/>
    </source>
</evidence>
<reference evidence="8 9" key="1">
    <citation type="submission" date="2019-09" db="EMBL/GenBank/DDBJ databases">
        <title>Genome sequence and assembly of Taibaiella sp.</title>
        <authorList>
            <person name="Chhetri G."/>
        </authorList>
    </citation>
    <scope>NUCLEOTIDE SEQUENCE [LARGE SCALE GENOMIC DNA]</scope>
    <source>
        <strain evidence="8 9">KVB11</strain>
    </source>
</reference>
<dbReference type="GO" id="GO:0032259">
    <property type="term" value="P:methylation"/>
    <property type="evidence" value="ECO:0007669"/>
    <property type="project" value="UniProtKB-KW"/>
</dbReference>
<accession>A0A5M6CGZ5</accession>
<feature type="active site" evidence="7">
    <location>
        <position position="90"/>
    </location>
</feature>
<dbReference type="GO" id="GO:0003677">
    <property type="term" value="F:DNA binding"/>
    <property type="evidence" value="ECO:0007669"/>
    <property type="project" value="TreeGrafter"/>
</dbReference>
<comment type="similarity">
    <text evidence="7">Belongs to the class I-like SAM-binding methyltransferase superfamily. C5-methyltransferase family.</text>
</comment>
<comment type="caution">
    <text evidence="8">The sequence shown here is derived from an EMBL/GenBank/DDBJ whole genome shotgun (WGS) entry which is preliminary data.</text>
</comment>
<evidence type="ECO:0000256" key="5">
    <source>
        <dbReference type="ARBA" id="ARBA00022747"/>
    </source>
</evidence>